<feature type="region of interest" description="Disordered" evidence="1">
    <location>
        <begin position="90"/>
        <end position="198"/>
    </location>
</feature>
<feature type="compositionally biased region" description="Polar residues" evidence="1">
    <location>
        <begin position="40"/>
        <end position="53"/>
    </location>
</feature>
<dbReference type="EMBL" id="JAYKXP010000062">
    <property type="protein sequence ID" value="KAK7032610.1"/>
    <property type="molecule type" value="Genomic_DNA"/>
</dbReference>
<evidence type="ECO:0000256" key="1">
    <source>
        <dbReference type="SAM" id="MobiDB-lite"/>
    </source>
</evidence>
<comment type="caution">
    <text evidence="2">The sequence shown here is derived from an EMBL/GenBank/DDBJ whole genome shotgun (WGS) entry which is preliminary data.</text>
</comment>
<proteinExistence type="predicted"/>
<dbReference type="AlphaFoldDB" id="A0AAW0C3Q0"/>
<name>A0AAW0C3Q0_9AGAR</name>
<evidence type="ECO:0000313" key="2">
    <source>
        <dbReference type="EMBL" id="KAK7032610.1"/>
    </source>
</evidence>
<accession>A0AAW0C3Q0</accession>
<sequence length="198" mass="19738">MPSNSNLGHYDQSLLSDAPAVTKQMRQEGYNPDILAAQQKPATISKENLTSARESPIERPAPTRAPFWRTTKGIIAIVVLVLEGSSELVNGTDTTAQAPGGGAETGNPGGNVGSSAAPTSTSGGGQEVGQSSGANQPVSSTSSSQGAQNSQTTGDQTSQAGTGGQTEGTGNNNGGNVNRDFGAGNIAERIAGGALGGR</sequence>
<organism evidence="2 3">
    <name type="scientific">Paramarasmius palmivorus</name>
    <dbReference type="NCBI Taxonomy" id="297713"/>
    <lineage>
        <taxon>Eukaryota</taxon>
        <taxon>Fungi</taxon>
        <taxon>Dikarya</taxon>
        <taxon>Basidiomycota</taxon>
        <taxon>Agaricomycotina</taxon>
        <taxon>Agaricomycetes</taxon>
        <taxon>Agaricomycetidae</taxon>
        <taxon>Agaricales</taxon>
        <taxon>Marasmiineae</taxon>
        <taxon>Marasmiaceae</taxon>
        <taxon>Paramarasmius</taxon>
    </lineage>
</organism>
<feature type="compositionally biased region" description="Gly residues" evidence="1">
    <location>
        <begin position="161"/>
        <end position="173"/>
    </location>
</feature>
<feature type="compositionally biased region" description="Low complexity" evidence="1">
    <location>
        <begin position="128"/>
        <end position="160"/>
    </location>
</feature>
<dbReference type="Proteomes" id="UP001383192">
    <property type="component" value="Unassembled WGS sequence"/>
</dbReference>
<feature type="compositionally biased region" description="Gly residues" evidence="1">
    <location>
        <begin position="99"/>
        <end position="112"/>
    </location>
</feature>
<gene>
    <name evidence="2" type="ORF">VNI00_012873</name>
</gene>
<evidence type="ECO:0000313" key="3">
    <source>
        <dbReference type="Proteomes" id="UP001383192"/>
    </source>
</evidence>
<keyword evidence="3" id="KW-1185">Reference proteome</keyword>
<feature type="region of interest" description="Disordered" evidence="1">
    <location>
        <begin position="1"/>
        <end position="64"/>
    </location>
</feature>
<protein>
    <submittedName>
        <fullName evidence="2">Uncharacterized protein</fullName>
    </submittedName>
</protein>
<reference evidence="2 3" key="1">
    <citation type="submission" date="2024-01" db="EMBL/GenBank/DDBJ databases">
        <title>A draft genome for a cacao thread blight-causing isolate of Paramarasmius palmivorus.</title>
        <authorList>
            <person name="Baruah I.K."/>
            <person name="Bukari Y."/>
            <person name="Amoako-Attah I."/>
            <person name="Meinhardt L.W."/>
            <person name="Bailey B.A."/>
            <person name="Cohen S.P."/>
        </authorList>
    </citation>
    <scope>NUCLEOTIDE SEQUENCE [LARGE SCALE GENOMIC DNA]</scope>
    <source>
        <strain evidence="2 3">GH-12</strain>
    </source>
</reference>